<keyword evidence="1" id="KW-0812">Transmembrane</keyword>
<name>A0A1D2MV35_ORCCI</name>
<evidence type="ECO:0000313" key="3">
    <source>
        <dbReference type="EMBL" id="ODM96684.1"/>
    </source>
</evidence>
<keyword evidence="1" id="KW-1133">Transmembrane helix</keyword>
<feature type="signal peptide" evidence="2">
    <location>
        <begin position="1"/>
        <end position="19"/>
    </location>
</feature>
<sequence length="199" mass="22401">MKFLYLTITLIFAVIMANGEMEEFSTTVKPTKENLNSMDTTTIKYSNEIESSTTVDKVSDMGSIVPMEHAPCEDICVFTLNCSEWNHCAYHHPDHCLGLQLACTDDDKFKIADEETITEISSCYNCSIFGDRGANFLCVLHFITFVVLLVMGVRALINFLVHNDDDEPVEESAKRLKSWKDDKKAISLDKGNIPITMIV</sequence>
<keyword evidence="1" id="KW-0472">Membrane</keyword>
<dbReference type="AlphaFoldDB" id="A0A1D2MV35"/>
<feature type="chain" id="PRO_5008904580" evidence="2">
    <location>
        <begin position="20"/>
        <end position="199"/>
    </location>
</feature>
<evidence type="ECO:0000256" key="1">
    <source>
        <dbReference type="SAM" id="Phobius"/>
    </source>
</evidence>
<keyword evidence="4" id="KW-1185">Reference proteome</keyword>
<gene>
    <name evidence="3" type="ORF">Ocin01_09984</name>
</gene>
<proteinExistence type="predicted"/>
<comment type="caution">
    <text evidence="3">The sequence shown here is derived from an EMBL/GenBank/DDBJ whole genome shotgun (WGS) entry which is preliminary data.</text>
</comment>
<protein>
    <submittedName>
        <fullName evidence="3">Uncharacterized protein</fullName>
    </submittedName>
</protein>
<dbReference type="Proteomes" id="UP000094527">
    <property type="component" value="Unassembled WGS sequence"/>
</dbReference>
<dbReference type="EMBL" id="LJIJ01000511">
    <property type="protein sequence ID" value="ODM96684.1"/>
    <property type="molecule type" value="Genomic_DNA"/>
</dbReference>
<feature type="transmembrane region" description="Helical" evidence="1">
    <location>
        <begin position="133"/>
        <end position="153"/>
    </location>
</feature>
<accession>A0A1D2MV35</accession>
<evidence type="ECO:0000313" key="4">
    <source>
        <dbReference type="Proteomes" id="UP000094527"/>
    </source>
</evidence>
<reference evidence="3 4" key="1">
    <citation type="journal article" date="2016" name="Genome Biol. Evol.">
        <title>Gene Family Evolution Reflects Adaptation to Soil Environmental Stressors in the Genome of the Collembolan Orchesella cincta.</title>
        <authorList>
            <person name="Faddeeva-Vakhrusheva A."/>
            <person name="Derks M.F."/>
            <person name="Anvar S.Y."/>
            <person name="Agamennone V."/>
            <person name="Suring W."/>
            <person name="Smit S."/>
            <person name="van Straalen N.M."/>
            <person name="Roelofs D."/>
        </authorList>
    </citation>
    <scope>NUCLEOTIDE SEQUENCE [LARGE SCALE GENOMIC DNA]</scope>
    <source>
        <tissue evidence="3">Mixed pool</tissue>
    </source>
</reference>
<organism evidence="3 4">
    <name type="scientific">Orchesella cincta</name>
    <name type="common">Springtail</name>
    <name type="synonym">Podura cincta</name>
    <dbReference type="NCBI Taxonomy" id="48709"/>
    <lineage>
        <taxon>Eukaryota</taxon>
        <taxon>Metazoa</taxon>
        <taxon>Ecdysozoa</taxon>
        <taxon>Arthropoda</taxon>
        <taxon>Hexapoda</taxon>
        <taxon>Collembola</taxon>
        <taxon>Entomobryomorpha</taxon>
        <taxon>Entomobryoidea</taxon>
        <taxon>Orchesellidae</taxon>
        <taxon>Orchesellinae</taxon>
        <taxon>Orchesella</taxon>
    </lineage>
</organism>
<keyword evidence="2" id="KW-0732">Signal</keyword>
<evidence type="ECO:0000256" key="2">
    <source>
        <dbReference type="SAM" id="SignalP"/>
    </source>
</evidence>